<keyword evidence="1" id="KW-0472">Membrane</keyword>
<keyword evidence="1" id="KW-0812">Transmembrane</keyword>
<dbReference type="Proteomes" id="UP000751614">
    <property type="component" value="Unassembled WGS sequence"/>
</dbReference>
<dbReference type="EMBL" id="VCNI01000001">
    <property type="protein sequence ID" value="TMU57396.1"/>
    <property type="molecule type" value="Genomic_DNA"/>
</dbReference>
<sequence length="229" mass="27967">MIEEIQNFLAESYFIPIYLATWIVAMYRYRRYFDTVMRFFPIFIMYTFLTELLGYFIKYHEEYQFFSEPEYSWHNVIIYNIYSVISFAFFYYIYWTVLKQPKHRSVVKKGACVSLLGYLISLFFQDPLHSNLYYADLIASIVLILCVWMYFKEKRSEESSYPLYRSLLYWVSLGLVVFHIFFPLIFIAAYEMPELYFEFHLHQLLLILIATMYFLFMVGFLIGERKAFR</sequence>
<evidence type="ECO:0000313" key="3">
    <source>
        <dbReference type="Proteomes" id="UP000751614"/>
    </source>
</evidence>
<gene>
    <name evidence="2" type="ORF">FGG15_07580</name>
</gene>
<name>A0ABY2WRX5_9FLAO</name>
<accession>A0ABY2WRX5</accession>
<protein>
    <recommendedName>
        <fullName evidence="4">Histidine kinase N-terminal 7TM region domain-containing protein</fullName>
    </recommendedName>
</protein>
<feature type="transmembrane region" description="Helical" evidence="1">
    <location>
        <begin position="77"/>
        <end position="94"/>
    </location>
</feature>
<evidence type="ECO:0000313" key="2">
    <source>
        <dbReference type="EMBL" id="TMU57396.1"/>
    </source>
</evidence>
<keyword evidence="3" id="KW-1185">Reference proteome</keyword>
<reference evidence="2 3" key="1">
    <citation type="submission" date="2019-05" db="EMBL/GenBank/DDBJ databases">
        <title>Flagellimonas sp. AsT0115, sp. nov., isolated from a marine red algae, Asparagopsis taxiformis.</title>
        <authorList>
            <person name="Kim J."/>
            <person name="Jeong S.E."/>
            <person name="Jeon C.O."/>
        </authorList>
    </citation>
    <scope>NUCLEOTIDE SEQUENCE [LARGE SCALE GENOMIC DNA]</scope>
    <source>
        <strain evidence="2 3">AsT0115</strain>
    </source>
</reference>
<dbReference type="RefSeq" id="WP_138834846.1">
    <property type="nucleotide sequence ID" value="NZ_VCNI01000001.1"/>
</dbReference>
<evidence type="ECO:0008006" key="4">
    <source>
        <dbReference type="Google" id="ProtNLM"/>
    </source>
</evidence>
<feature type="transmembrane region" description="Helical" evidence="1">
    <location>
        <begin position="131"/>
        <end position="151"/>
    </location>
</feature>
<feature type="transmembrane region" description="Helical" evidence="1">
    <location>
        <begin position="36"/>
        <end position="57"/>
    </location>
</feature>
<evidence type="ECO:0000256" key="1">
    <source>
        <dbReference type="SAM" id="Phobius"/>
    </source>
</evidence>
<proteinExistence type="predicted"/>
<comment type="caution">
    <text evidence="2">The sequence shown here is derived from an EMBL/GenBank/DDBJ whole genome shotgun (WGS) entry which is preliminary data.</text>
</comment>
<feature type="transmembrane region" description="Helical" evidence="1">
    <location>
        <begin position="167"/>
        <end position="189"/>
    </location>
</feature>
<feature type="transmembrane region" description="Helical" evidence="1">
    <location>
        <begin position="201"/>
        <end position="223"/>
    </location>
</feature>
<feature type="transmembrane region" description="Helical" evidence="1">
    <location>
        <begin position="12"/>
        <end position="29"/>
    </location>
</feature>
<keyword evidence="1" id="KW-1133">Transmembrane helix</keyword>
<organism evidence="2 3">
    <name type="scientific">Flagellimonas algicola</name>
    <dbReference type="NCBI Taxonomy" id="2583815"/>
    <lineage>
        <taxon>Bacteria</taxon>
        <taxon>Pseudomonadati</taxon>
        <taxon>Bacteroidota</taxon>
        <taxon>Flavobacteriia</taxon>
        <taxon>Flavobacteriales</taxon>
        <taxon>Flavobacteriaceae</taxon>
        <taxon>Flagellimonas</taxon>
    </lineage>
</organism>
<feature type="transmembrane region" description="Helical" evidence="1">
    <location>
        <begin position="106"/>
        <end position="125"/>
    </location>
</feature>